<evidence type="ECO:0000313" key="4">
    <source>
        <dbReference type="EMBL" id="MTD55864.1"/>
    </source>
</evidence>
<evidence type="ECO:0000256" key="3">
    <source>
        <dbReference type="SAM" id="MobiDB-lite"/>
    </source>
</evidence>
<dbReference type="Pfam" id="PF00494">
    <property type="entry name" value="SQS_PSY"/>
    <property type="match status" value="1"/>
</dbReference>
<dbReference type="GO" id="GO:0004311">
    <property type="term" value="F:geranylgeranyl diphosphate synthase activity"/>
    <property type="evidence" value="ECO:0007669"/>
    <property type="project" value="InterPro"/>
</dbReference>
<dbReference type="InterPro" id="IPR002060">
    <property type="entry name" value="Squ/phyt_synthse"/>
</dbReference>
<dbReference type="CDD" id="cd00683">
    <property type="entry name" value="Trans_IPPS_HH"/>
    <property type="match status" value="1"/>
</dbReference>
<feature type="compositionally biased region" description="Basic residues" evidence="3">
    <location>
        <begin position="1"/>
        <end position="21"/>
    </location>
</feature>
<comment type="pathway">
    <text evidence="1">Carotenoid biosynthesis; phytoene biosynthesis.</text>
</comment>
<dbReference type="InterPro" id="IPR019845">
    <property type="entry name" value="Squalene/phytoene_synthase_CS"/>
</dbReference>
<proteinExistence type="predicted"/>
<protein>
    <submittedName>
        <fullName evidence="4">Presqualene diphosphate synthase HpnD</fullName>
        <ecNumber evidence="4">2.5.1.103</ecNumber>
    </submittedName>
</protein>
<reference evidence="4 5" key="1">
    <citation type="submission" date="2019-11" db="EMBL/GenBank/DDBJ databases">
        <title>Draft genome of Amycolatopsis RM579.</title>
        <authorList>
            <person name="Duangmal K."/>
            <person name="Mingma R."/>
        </authorList>
    </citation>
    <scope>NUCLEOTIDE SEQUENCE [LARGE SCALE GENOMIC DNA]</scope>
    <source>
        <strain evidence="4 5">RM579</strain>
    </source>
</reference>
<dbReference type="InterPro" id="IPR017828">
    <property type="entry name" value="SQ_synth_HpnD-like"/>
</dbReference>
<name>A0A6N7Z5I1_9PSEU</name>
<comment type="caution">
    <text evidence="4">The sequence shown here is derived from an EMBL/GenBank/DDBJ whole genome shotgun (WGS) entry which is preliminary data.</text>
</comment>
<dbReference type="SFLD" id="SFLDS00005">
    <property type="entry name" value="Isoprenoid_Synthase_Type_I"/>
    <property type="match status" value="1"/>
</dbReference>
<keyword evidence="2 4" id="KW-0808">Transferase</keyword>
<dbReference type="GO" id="GO:0016117">
    <property type="term" value="P:carotenoid biosynthetic process"/>
    <property type="evidence" value="ECO:0007669"/>
    <property type="project" value="InterPro"/>
</dbReference>
<dbReference type="Proteomes" id="UP000440096">
    <property type="component" value="Unassembled WGS sequence"/>
</dbReference>
<dbReference type="OrthoDB" id="9807580at2"/>
<dbReference type="PROSITE" id="PS01045">
    <property type="entry name" value="SQUALEN_PHYTOEN_SYN_2"/>
    <property type="match status" value="1"/>
</dbReference>
<dbReference type="EMBL" id="WMBA01000027">
    <property type="protein sequence ID" value="MTD55864.1"/>
    <property type="molecule type" value="Genomic_DNA"/>
</dbReference>
<dbReference type="InterPro" id="IPR044843">
    <property type="entry name" value="Trans_IPPS_bact-type"/>
</dbReference>
<dbReference type="PANTHER" id="PTHR31480">
    <property type="entry name" value="BIFUNCTIONAL LYCOPENE CYCLASE/PHYTOENE SYNTHASE"/>
    <property type="match status" value="1"/>
</dbReference>
<feature type="region of interest" description="Disordered" evidence="3">
    <location>
        <begin position="1"/>
        <end position="51"/>
    </location>
</feature>
<gene>
    <name evidence="4" type="primary">hpnD</name>
    <name evidence="4" type="ORF">GKO32_18050</name>
</gene>
<dbReference type="UniPathway" id="UPA00799"/>
<accession>A0A6N7Z5I1</accession>
<evidence type="ECO:0000256" key="1">
    <source>
        <dbReference type="ARBA" id="ARBA00004684"/>
    </source>
</evidence>
<dbReference type="AlphaFoldDB" id="A0A6N7Z5I1"/>
<evidence type="ECO:0000256" key="2">
    <source>
        <dbReference type="ARBA" id="ARBA00022679"/>
    </source>
</evidence>
<sequence length="338" mass="37317">MGAPGHRRLPRRRPGNRRRTPARGLGRAFRDTPAPQAGRADTSGEAAGAGRPSLTDIEAAYAECERITKTEARNFYYGIRLLTTGRRAALCAVYALARRVDDIGDGELPIEQKADQLDTVRKSLAELDTTTDPVLVAVADAAKHYPIPLNAFDELLDGVWMDIEGRRYQTFEELTTYCRCVAGSIGRLCLGVFGSKPHPDASRYADALGIALQQTNILRDIREDLLNGRVYLPQEDLDAFGVELSVDEQGRLTDTGRGLTALIRHSADRAREWYADGLRLAPLLDWRSKASCLAMAGIYRQLLERINDQPSLVFDRRLSLSGREKLTVAARALSGRPA</sequence>
<evidence type="ECO:0000313" key="5">
    <source>
        <dbReference type="Proteomes" id="UP000440096"/>
    </source>
</evidence>
<dbReference type="NCBIfam" id="TIGR03465">
    <property type="entry name" value="HpnD"/>
    <property type="match status" value="1"/>
</dbReference>
<dbReference type="SUPFAM" id="SSF48576">
    <property type="entry name" value="Terpenoid synthases"/>
    <property type="match status" value="1"/>
</dbReference>
<dbReference type="GO" id="GO:0051996">
    <property type="term" value="F:squalene synthase [NAD(P)H] activity"/>
    <property type="evidence" value="ECO:0007669"/>
    <property type="project" value="InterPro"/>
</dbReference>
<dbReference type="InterPro" id="IPR033904">
    <property type="entry name" value="Trans_IPPS_HH"/>
</dbReference>
<dbReference type="EC" id="2.5.1.103" evidence="4"/>
<organism evidence="4 5">
    <name type="scientific">Amycolatopsis pithecellobii</name>
    <dbReference type="NCBI Taxonomy" id="664692"/>
    <lineage>
        <taxon>Bacteria</taxon>
        <taxon>Bacillati</taxon>
        <taxon>Actinomycetota</taxon>
        <taxon>Actinomycetes</taxon>
        <taxon>Pseudonocardiales</taxon>
        <taxon>Pseudonocardiaceae</taxon>
        <taxon>Amycolatopsis</taxon>
    </lineage>
</organism>
<keyword evidence="5" id="KW-1185">Reference proteome</keyword>
<dbReference type="SFLD" id="SFLDG01018">
    <property type="entry name" value="Squalene/Phytoene_Synthase_Lik"/>
    <property type="match status" value="1"/>
</dbReference>
<dbReference type="SFLD" id="SFLDG01212">
    <property type="entry name" value="Phytoene_synthase_like"/>
    <property type="match status" value="1"/>
</dbReference>
<dbReference type="InterPro" id="IPR008949">
    <property type="entry name" value="Isoprenoid_synthase_dom_sf"/>
</dbReference>
<dbReference type="Gene3D" id="1.10.600.10">
    <property type="entry name" value="Farnesyl Diphosphate Synthase"/>
    <property type="match status" value="1"/>
</dbReference>